<dbReference type="AlphaFoldDB" id="B5HP83"/>
<sequence>MTPTPHTSGYAIWRGPRWRPEVTHTFDQQMEIQSRNNCWKHDEDRAEGCERARIGRREWRSPGQPEAFYRRTAEIRPPGRSSRCGGVLIGRP</sequence>
<name>B5HP83_STRX2</name>
<proteinExistence type="predicted"/>
<evidence type="ECO:0000313" key="2">
    <source>
        <dbReference type="Proteomes" id="UP000002785"/>
    </source>
</evidence>
<protein>
    <submittedName>
        <fullName evidence="1">Uncharacterized protein</fullName>
    </submittedName>
</protein>
<reference evidence="1" key="1">
    <citation type="submission" date="2009-10" db="EMBL/GenBank/DDBJ databases">
        <title>The genome sequence of Streptomyces sviceus strain ATCC 29083.</title>
        <authorList>
            <consortium name="The Broad Institute Genome Sequencing Platform"/>
            <consortium name="Broad Institute Microbial Sequencing Center"/>
            <person name="Fischbach M."/>
            <person name="Godfrey P."/>
            <person name="Ward D."/>
            <person name="Young S."/>
            <person name="Zeng Q."/>
            <person name="Koehrsen M."/>
            <person name="Alvarado L."/>
            <person name="Berlin A.M."/>
            <person name="Bochicchio J."/>
            <person name="Borenstein D."/>
            <person name="Chapman S.B."/>
            <person name="Chen Z."/>
            <person name="Engels R."/>
            <person name="Freedman E."/>
            <person name="Gellesch M."/>
            <person name="Goldberg J."/>
            <person name="Griggs A."/>
            <person name="Gujja S."/>
            <person name="Heilman E.R."/>
            <person name="Heiman D.I."/>
            <person name="Hepburn T.A."/>
            <person name="Howarth C."/>
            <person name="Jen D."/>
            <person name="Larson L."/>
            <person name="Lewis B."/>
            <person name="Mehta T."/>
            <person name="Park D."/>
            <person name="Pearson M."/>
            <person name="Richards J."/>
            <person name="Roberts A."/>
            <person name="Saif S."/>
            <person name="Shea T.D."/>
            <person name="Shenoy N."/>
            <person name="Sisk P."/>
            <person name="Stolte C."/>
            <person name="Sykes S.N."/>
            <person name="Thomson T."/>
            <person name="Walk T."/>
            <person name="White J."/>
            <person name="Yandava C."/>
            <person name="Straight P."/>
            <person name="Clardy J."/>
            <person name="Hung D."/>
            <person name="Kolter R."/>
            <person name="Mekalanos J."/>
            <person name="Walker S."/>
            <person name="Walsh C.T."/>
            <person name="Wieland-Brown L.C."/>
            <person name="Haas B."/>
            <person name="Nusbaum C."/>
            <person name="Birren B."/>
        </authorList>
    </citation>
    <scope>NUCLEOTIDE SEQUENCE [LARGE SCALE GENOMIC DNA]</scope>
    <source>
        <strain evidence="1">ATCC 29083</strain>
    </source>
</reference>
<dbReference type="EMBL" id="CM000951">
    <property type="protein sequence ID" value="EDY54659.1"/>
    <property type="molecule type" value="Genomic_DNA"/>
</dbReference>
<gene>
    <name evidence="1" type="ORF">SSEG_08589</name>
</gene>
<keyword evidence="2" id="KW-1185">Reference proteome</keyword>
<dbReference type="HOGENOM" id="CLU_2412020_0_0_11"/>
<dbReference type="Proteomes" id="UP000002785">
    <property type="component" value="Chromosome"/>
</dbReference>
<evidence type="ECO:0000313" key="1">
    <source>
        <dbReference type="EMBL" id="EDY54659.1"/>
    </source>
</evidence>
<accession>B5HP83</accession>
<organism evidence="1 2">
    <name type="scientific">Streptomyces sviceus (strain ATCC 29083 / DSM 924 / JCM 4929 / NBRC 13980 / NCIMB 11184 / NRRL 5439 / UC 5370)</name>
    <dbReference type="NCBI Taxonomy" id="463191"/>
    <lineage>
        <taxon>Bacteria</taxon>
        <taxon>Bacillati</taxon>
        <taxon>Actinomycetota</taxon>
        <taxon>Actinomycetes</taxon>
        <taxon>Kitasatosporales</taxon>
        <taxon>Streptomycetaceae</taxon>
        <taxon>Streptomyces</taxon>
    </lineage>
</organism>